<proteinExistence type="predicted"/>
<evidence type="ECO:0000256" key="1">
    <source>
        <dbReference type="SAM" id="MobiDB-lite"/>
    </source>
</evidence>
<accession>A0AAN9A240</accession>
<protein>
    <submittedName>
        <fullName evidence="2">Uncharacterized protein</fullName>
    </submittedName>
</protein>
<comment type="caution">
    <text evidence="2">The sequence shown here is derived from an EMBL/GenBank/DDBJ whole genome shotgun (WGS) entry which is preliminary data.</text>
</comment>
<feature type="compositionally biased region" description="Basic and acidic residues" evidence="1">
    <location>
        <begin position="208"/>
        <end position="221"/>
    </location>
</feature>
<gene>
    <name evidence="2" type="ORF">SK128_021290</name>
</gene>
<feature type="region of interest" description="Disordered" evidence="1">
    <location>
        <begin position="28"/>
        <end position="74"/>
    </location>
</feature>
<sequence length="221" mass="24867">MSGDEELCENYSKISEKYNRSLNEYLRQNISQKSSRKSELTIRGTETNPKADQNNSSENVNERKSIAQNETTSNFHNNKCSSEKLCDTENIAYEETSSDVCSNESNFFNYIESSGAHSCSYVDKSNFVNKEYVCTFLEGLEFIVRESKNSDAISADKNGPRDEDSQANVSTNASTNVDVILAVIKRPRDEGTQENFSTNADEVSSDIKGQEMKIHKENVNK</sequence>
<feature type="compositionally biased region" description="Polar residues" evidence="1">
    <location>
        <begin position="44"/>
        <end position="59"/>
    </location>
</feature>
<feature type="region of interest" description="Disordered" evidence="1">
    <location>
        <begin position="188"/>
        <end position="221"/>
    </location>
</feature>
<dbReference type="Proteomes" id="UP001381693">
    <property type="component" value="Unassembled WGS sequence"/>
</dbReference>
<feature type="region of interest" description="Disordered" evidence="1">
    <location>
        <begin position="152"/>
        <end position="173"/>
    </location>
</feature>
<evidence type="ECO:0000313" key="3">
    <source>
        <dbReference type="Proteomes" id="UP001381693"/>
    </source>
</evidence>
<keyword evidence="3" id="KW-1185">Reference proteome</keyword>
<feature type="compositionally biased region" description="Polar residues" evidence="1">
    <location>
        <begin position="193"/>
        <end position="202"/>
    </location>
</feature>
<evidence type="ECO:0000313" key="2">
    <source>
        <dbReference type="EMBL" id="KAK7069565.1"/>
    </source>
</evidence>
<dbReference type="AlphaFoldDB" id="A0AAN9A240"/>
<name>A0AAN9A240_HALRR</name>
<feature type="non-terminal residue" evidence="2">
    <location>
        <position position="221"/>
    </location>
</feature>
<dbReference type="EMBL" id="JAXCGZ010016131">
    <property type="protein sequence ID" value="KAK7069565.1"/>
    <property type="molecule type" value="Genomic_DNA"/>
</dbReference>
<organism evidence="2 3">
    <name type="scientific">Halocaridina rubra</name>
    <name type="common">Hawaiian red shrimp</name>
    <dbReference type="NCBI Taxonomy" id="373956"/>
    <lineage>
        <taxon>Eukaryota</taxon>
        <taxon>Metazoa</taxon>
        <taxon>Ecdysozoa</taxon>
        <taxon>Arthropoda</taxon>
        <taxon>Crustacea</taxon>
        <taxon>Multicrustacea</taxon>
        <taxon>Malacostraca</taxon>
        <taxon>Eumalacostraca</taxon>
        <taxon>Eucarida</taxon>
        <taxon>Decapoda</taxon>
        <taxon>Pleocyemata</taxon>
        <taxon>Caridea</taxon>
        <taxon>Atyoidea</taxon>
        <taxon>Atyidae</taxon>
        <taxon>Halocaridina</taxon>
    </lineage>
</organism>
<reference evidence="2 3" key="1">
    <citation type="submission" date="2023-11" db="EMBL/GenBank/DDBJ databases">
        <title>Halocaridina rubra genome assembly.</title>
        <authorList>
            <person name="Smith C."/>
        </authorList>
    </citation>
    <scope>NUCLEOTIDE SEQUENCE [LARGE SCALE GENOMIC DNA]</scope>
    <source>
        <strain evidence="2">EP-1</strain>
        <tissue evidence="2">Whole</tissue>
    </source>
</reference>